<evidence type="ECO:0000313" key="2">
    <source>
        <dbReference type="Proteomes" id="UP000828390"/>
    </source>
</evidence>
<comment type="caution">
    <text evidence="1">The sequence shown here is derived from an EMBL/GenBank/DDBJ whole genome shotgun (WGS) entry which is preliminary data.</text>
</comment>
<protein>
    <submittedName>
        <fullName evidence="1">Uncharacterized protein</fullName>
    </submittedName>
</protein>
<dbReference type="EMBL" id="JAIWYP010000013">
    <property type="protein sequence ID" value="KAH3722170.1"/>
    <property type="molecule type" value="Genomic_DNA"/>
</dbReference>
<accession>A0A9D4CE06</accession>
<evidence type="ECO:0000313" key="1">
    <source>
        <dbReference type="EMBL" id="KAH3722170.1"/>
    </source>
</evidence>
<keyword evidence="2" id="KW-1185">Reference proteome</keyword>
<proteinExistence type="predicted"/>
<dbReference type="AlphaFoldDB" id="A0A9D4CE06"/>
<organism evidence="1 2">
    <name type="scientific">Dreissena polymorpha</name>
    <name type="common">Zebra mussel</name>
    <name type="synonym">Mytilus polymorpha</name>
    <dbReference type="NCBI Taxonomy" id="45954"/>
    <lineage>
        <taxon>Eukaryota</taxon>
        <taxon>Metazoa</taxon>
        <taxon>Spiralia</taxon>
        <taxon>Lophotrochozoa</taxon>
        <taxon>Mollusca</taxon>
        <taxon>Bivalvia</taxon>
        <taxon>Autobranchia</taxon>
        <taxon>Heteroconchia</taxon>
        <taxon>Euheterodonta</taxon>
        <taxon>Imparidentia</taxon>
        <taxon>Neoheterodontei</taxon>
        <taxon>Myida</taxon>
        <taxon>Dreissenoidea</taxon>
        <taxon>Dreissenidae</taxon>
        <taxon>Dreissena</taxon>
    </lineage>
</organism>
<gene>
    <name evidence="1" type="ORF">DPMN_065123</name>
</gene>
<reference evidence="1" key="2">
    <citation type="submission" date="2020-11" db="EMBL/GenBank/DDBJ databases">
        <authorList>
            <person name="McCartney M.A."/>
            <person name="Auch B."/>
            <person name="Kono T."/>
            <person name="Mallez S."/>
            <person name="Becker A."/>
            <person name="Gohl D.M."/>
            <person name="Silverstein K.A.T."/>
            <person name="Koren S."/>
            <person name="Bechman K.B."/>
            <person name="Herman A."/>
            <person name="Abrahante J.E."/>
            <person name="Garbe J."/>
        </authorList>
    </citation>
    <scope>NUCLEOTIDE SEQUENCE</scope>
    <source>
        <strain evidence="1">Duluth1</strain>
        <tissue evidence="1">Whole animal</tissue>
    </source>
</reference>
<reference evidence="1" key="1">
    <citation type="journal article" date="2019" name="bioRxiv">
        <title>The Genome of the Zebra Mussel, Dreissena polymorpha: A Resource for Invasive Species Research.</title>
        <authorList>
            <person name="McCartney M.A."/>
            <person name="Auch B."/>
            <person name="Kono T."/>
            <person name="Mallez S."/>
            <person name="Zhang Y."/>
            <person name="Obille A."/>
            <person name="Becker A."/>
            <person name="Abrahante J.E."/>
            <person name="Garbe J."/>
            <person name="Badalamenti J.P."/>
            <person name="Herman A."/>
            <person name="Mangelson H."/>
            <person name="Liachko I."/>
            <person name="Sullivan S."/>
            <person name="Sone E.D."/>
            <person name="Koren S."/>
            <person name="Silverstein K.A.T."/>
            <person name="Beckman K.B."/>
            <person name="Gohl D.M."/>
        </authorList>
    </citation>
    <scope>NUCLEOTIDE SEQUENCE</scope>
    <source>
        <strain evidence="1">Duluth1</strain>
        <tissue evidence="1">Whole animal</tissue>
    </source>
</reference>
<dbReference type="Proteomes" id="UP000828390">
    <property type="component" value="Unassembled WGS sequence"/>
</dbReference>
<sequence length="105" mass="11866">MCEKPRLKGTKSVISTFLDVCMALLTLDFETSNKVDRTLFDRPDFNLNKKIPIVVATVLAGVFLIDNSTAFKSAKKFDTEMPKVVVHKKVVVMQRNTLADYTCHK</sequence>
<name>A0A9D4CE06_DREPO</name>